<feature type="domain" description="DJ-1/PfpI" evidence="2">
    <location>
        <begin position="13"/>
        <end position="180"/>
    </location>
</feature>
<protein>
    <submittedName>
        <fullName evidence="3">Type 1 glutamine amidotransferase</fullName>
    </submittedName>
</protein>
<dbReference type="CDD" id="cd03134">
    <property type="entry name" value="GATase1_PfpI_like"/>
    <property type="match status" value="1"/>
</dbReference>
<dbReference type="InterPro" id="IPR029062">
    <property type="entry name" value="Class_I_gatase-like"/>
</dbReference>
<dbReference type="Pfam" id="PF01965">
    <property type="entry name" value="DJ-1_PfpI"/>
    <property type="match status" value="1"/>
</dbReference>
<dbReference type="PROSITE" id="PS51273">
    <property type="entry name" value="GATASE_TYPE_1"/>
    <property type="match status" value="1"/>
</dbReference>
<reference evidence="3 4" key="1">
    <citation type="submission" date="2021-06" db="EMBL/GenBank/DDBJ databases">
        <title>New haloarchaea isolates fom saline soil.</title>
        <authorList>
            <person name="Duran-Viseras A."/>
            <person name="Sanchez-Porro C.S."/>
            <person name="Ventosa A."/>
        </authorList>
    </citation>
    <scope>NUCLEOTIDE SEQUENCE [LARGE SCALE GENOMIC DNA]</scope>
    <source>
        <strain evidence="3 4">JCM 183640</strain>
    </source>
</reference>
<dbReference type="InterPro" id="IPR006286">
    <property type="entry name" value="C56_PfpI-like"/>
</dbReference>
<dbReference type="NCBIfam" id="TIGR01382">
    <property type="entry name" value="PfpI"/>
    <property type="match status" value="1"/>
</dbReference>
<evidence type="ECO:0000313" key="3">
    <source>
        <dbReference type="EMBL" id="MBV0924126.1"/>
    </source>
</evidence>
<dbReference type="AlphaFoldDB" id="A0A8J7YBB9"/>
<evidence type="ECO:0000256" key="1">
    <source>
        <dbReference type="ARBA" id="ARBA00008542"/>
    </source>
</evidence>
<dbReference type="OrthoDB" id="82036at2157"/>
<gene>
    <name evidence="3" type="ORF">KTS45_07895</name>
</gene>
<dbReference type="EMBL" id="JAHQXF010000001">
    <property type="protein sequence ID" value="MBV0924126.1"/>
    <property type="molecule type" value="Genomic_DNA"/>
</dbReference>
<evidence type="ECO:0000259" key="2">
    <source>
        <dbReference type="Pfam" id="PF01965"/>
    </source>
</evidence>
<dbReference type="PANTHER" id="PTHR42733">
    <property type="entry name" value="DJ-1 PROTEIN"/>
    <property type="match status" value="1"/>
</dbReference>
<dbReference type="PROSITE" id="PS51276">
    <property type="entry name" value="PEPTIDASE_C56_PFPI"/>
    <property type="match status" value="1"/>
</dbReference>
<comment type="similarity">
    <text evidence="1">Belongs to the peptidase C56 family.</text>
</comment>
<keyword evidence="4" id="KW-1185">Reference proteome</keyword>
<keyword evidence="3" id="KW-0315">Glutamine amidotransferase</keyword>
<evidence type="ECO:0000313" key="4">
    <source>
        <dbReference type="Proteomes" id="UP000766550"/>
    </source>
</evidence>
<dbReference type="Gene3D" id="3.40.50.880">
    <property type="match status" value="1"/>
</dbReference>
<accession>A0A8J7YBB9</accession>
<comment type="caution">
    <text evidence="3">The sequence shown here is derived from an EMBL/GenBank/DDBJ whole genome shotgun (WGS) entry which is preliminary data.</text>
</comment>
<organism evidence="3 4">
    <name type="scientific">Haloarcula limicola</name>
    <dbReference type="NCBI Taxonomy" id="1429915"/>
    <lineage>
        <taxon>Archaea</taxon>
        <taxon>Methanobacteriati</taxon>
        <taxon>Methanobacteriota</taxon>
        <taxon>Stenosarchaea group</taxon>
        <taxon>Halobacteria</taxon>
        <taxon>Halobacteriales</taxon>
        <taxon>Haloarculaceae</taxon>
        <taxon>Haloarcula</taxon>
    </lineage>
</organism>
<dbReference type="PANTHER" id="PTHR42733:SF12">
    <property type="entry name" value="PROTEINASE"/>
    <property type="match status" value="1"/>
</dbReference>
<proteinExistence type="inferred from homology"/>
<dbReference type="InterPro" id="IPR002818">
    <property type="entry name" value="DJ-1/PfpI"/>
</dbReference>
<sequence length="187" mass="19634">MSESESQQLDGVQVAVLVAEGTESVEFDQPKEALTDAGADVDVIGSETGEVQTVENDLNEAETVEVERAIDEVSADEYDGVVIPGGTVGADTLRSDDDVVSFVAAQVESGTPVASICHGPWVLVEADAVDGRTLTSYPSLQTDVRNAGGEWVDEEVVTDENLITSRKPDDLDAFCEAVVDAVESTAA</sequence>
<dbReference type="Proteomes" id="UP000766550">
    <property type="component" value="Unassembled WGS sequence"/>
</dbReference>
<dbReference type="RefSeq" id="WP_162317201.1">
    <property type="nucleotide sequence ID" value="NZ_JAHQXF010000001.1"/>
</dbReference>
<name>A0A8J7YBB9_9EURY</name>
<dbReference type="SUPFAM" id="SSF52317">
    <property type="entry name" value="Class I glutamine amidotransferase-like"/>
    <property type="match status" value="1"/>
</dbReference>